<proteinExistence type="predicted"/>
<feature type="chain" id="PRO_5045409578" description="Lipoprotein" evidence="2">
    <location>
        <begin position="24"/>
        <end position="91"/>
    </location>
</feature>
<evidence type="ECO:0000256" key="2">
    <source>
        <dbReference type="SAM" id="SignalP"/>
    </source>
</evidence>
<name>A0ABS6AQ68_9RHOB</name>
<dbReference type="EMBL" id="JAHKNG010000049">
    <property type="protein sequence ID" value="MBU3032002.1"/>
    <property type="molecule type" value="Genomic_DNA"/>
</dbReference>
<comment type="caution">
    <text evidence="3">The sequence shown here is derived from an EMBL/GenBank/DDBJ whole genome shotgun (WGS) entry which is preliminary data.</text>
</comment>
<evidence type="ECO:0000313" key="3">
    <source>
        <dbReference type="EMBL" id="MBU3032002.1"/>
    </source>
</evidence>
<organism evidence="3 4">
    <name type="scientific">Paracoccus marinaquae</name>
    <dbReference type="NCBI Taxonomy" id="2841926"/>
    <lineage>
        <taxon>Bacteria</taxon>
        <taxon>Pseudomonadati</taxon>
        <taxon>Pseudomonadota</taxon>
        <taxon>Alphaproteobacteria</taxon>
        <taxon>Rhodobacterales</taxon>
        <taxon>Paracoccaceae</taxon>
        <taxon>Paracoccus</taxon>
    </lineage>
</organism>
<evidence type="ECO:0000313" key="4">
    <source>
        <dbReference type="Proteomes" id="UP001166191"/>
    </source>
</evidence>
<sequence length="91" mass="9421">MCHPSRLAAFCALLILSACGGGAGRYPALMPSDLILAEPALPDHAGIAAASPDQADAATETRGAALRDRAASLQGPVIDPETRARMQRARR</sequence>
<dbReference type="Proteomes" id="UP001166191">
    <property type="component" value="Unassembled WGS sequence"/>
</dbReference>
<accession>A0ABS6AQ68</accession>
<dbReference type="PROSITE" id="PS51257">
    <property type="entry name" value="PROKAR_LIPOPROTEIN"/>
    <property type="match status" value="1"/>
</dbReference>
<dbReference type="RefSeq" id="WP_216034609.1">
    <property type="nucleotide sequence ID" value="NZ_JAHKNG010000049.1"/>
</dbReference>
<feature type="region of interest" description="Disordered" evidence="1">
    <location>
        <begin position="68"/>
        <end position="91"/>
    </location>
</feature>
<keyword evidence="2" id="KW-0732">Signal</keyword>
<evidence type="ECO:0008006" key="5">
    <source>
        <dbReference type="Google" id="ProtNLM"/>
    </source>
</evidence>
<evidence type="ECO:0000256" key="1">
    <source>
        <dbReference type="SAM" id="MobiDB-lite"/>
    </source>
</evidence>
<reference evidence="3" key="1">
    <citation type="submission" date="2021-06" db="EMBL/GenBank/DDBJ databases">
        <title>Paracoccus bacterium XHP0099 sp. nov., isolated from the surface waters of the Yellow Sea.</title>
        <authorList>
            <person name="Xue H."/>
            <person name="Zhang D."/>
        </authorList>
    </citation>
    <scope>NUCLEOTIDE SEQUENCE</scope>
    <source>
        <strain evidence="3">XHP0099</strain>
    </source>
</reference>
<gene>
    <name evidence="3" type="ORF">KNW02_18040</name>
</gene>
<keyword evidence="4" id="KW-1185">Reference proteome</keyword>
<protein>
    <recommendedName>
        <fullName evidence="5">Lipoprotein</fullName>
    </recommendedName>
</protein>
<feature type="signal peptide" evidence="2">
    <location>
        <begin position="1"/>
        <end position="23"/>
    </location>
</feature>